<organism evidence="2 3">
    <name type="scientific">Coemansia guatemalensis</name>
    <dbReference type="NCBI Taxonomy" id="2761395"/>
    <lineage>
        <taxon>Eukaryota</taxon>
        <taxon>Fungi</taxon>
        <taxon>Fungi incertae sedis</taxon>
        <taxon>Zoopagomycota</taxon>
        <taxon>Kickxellomycotina</taxon>
        <taxon>Kickxellomycetes</taxon>
        <taxon>Kickxellales</taxon>
        <taxon>Kickxellaceae</taxon>
        <taxon>Coemansia</taxon>
    </lineage>
</organism>
<sequence length="562" mass="62444">MANTTRRQSQGQTDTGRVASWARNNWTETETREVMEILVDEFIGSKFTTQAYSKTHAPDARFANVTFRRPGRELYNKVQNLRQRFFTPHSYLLRWATSQPDARAGRRAEKSLRNAKTRESVDGIFDRQSAGREGAETVKSVNYYCDIFRKRAPEVWRMSEEAYARFVATEGQRAAEATEVESSVDSPAAAETVTETASESEMDEGSGLRLEAVAGHSWHKFLLLRSRWESLGLQYADKEDWEQRELEFLARHALTLGDAAGVTELRVVPQFVGTFDAANIELSVARAAHVRAVGTAGLMEELRACLRFVDGREQFTMLSLCWLTDRATHRQTTLALLVSYGGGPGGAQRFGVFPHNNTMLAGLVAGQDELWHEYGSLAGLGASPCLAQQVPPTPELADEPVRAAFSYAQTGFRYTFFARRRGHFFEMVRDDAWLPIMVPAPPRAVWGTAPLPRTALLNLLRHDGAKLLTAMVELFGLRVFCFGFFDSVAVGGPRRASDDHPRRNPSLPRMRRGRASASALPYRRTPQINVDSSSVAAPHASSAAATNLHAPPPQALPFLSPQ</sequence>
<name>A0A9W8LQ46_9FUNG</name>
<evidence type="ECO:0000313" key="3">
    <source>
        <dbReference type="Proteomes" id="UP001140094"/>
    </source>
</evidence>
<dbReference type="Proteomes" id="UP001140094">
    <property type="component" value="Unassembled WGS sequence"/>
</dbReference>
<dbReference type="OrthoDB" id="5579086at2759"/>
<evidence type="ECO:0000256" key="1">
    <source>
        <dbReference type="SAM" id="MobiDB-lite"/>
    </source>
</evidence>
<feature type="compositionally biased region" description="Low complexity" evidence="1">
    <location>
        <begin position="186"/>
        <end position="197"/>
    </location>
</feature>
<dbReference type="EMBL" id="JANBUO010002457">
    <property type="protein sequence ID" value="KAJ2794663.1"/>
    <property type="molecule type" value="Genomic_DNA"/>
</dbReference>
<protein>
    <submittedName>
        <fullName evidence="2">Uncharacterized protein</fullName>
    </submittedName>
</protein>
<feature type="compositionally biased region" description="Low complexity" evidence="1">
    <location>
        <begin position="532"/>
        <end position="545"/>
    </location>
</feature>
<feature type="region of interest" description="Disordered" evidence="1">
    <location>
        <begin position="176"/>
        <end position="206"/>
    </location>
</feature>
<comment type="caution">
    <text evidence="2">The sequence shown here is derived from an EMBL/GenBank/DDBJ whole genome shotgun (WGS) entry which is preliminary data.</text>
</comment>
<feature type="non-terminal residue" evidence="2">
    <location>
        <position position="562"/>
    </location>
</feature>
<dbReference type="AlphaFoldDB" id="A0A9W8LQ46"/>
<proteinExistence type="predicted"/>
<evidence type="ECO:0000313" key="2">
    <source>
        <dbReference type="EMBL" id="KAJ2794663.1"/>
    </source>
</evidence>
<feature type="region of interest" description="Disordered" evidence="1">
    <location>
        <begin position="493"/>
        <end position="562"/>
    </location>
</feature>
<gene>
    <name evidence="2" type="ORF">H4R20_006148</name>
</gene>
<accession>A0A9W8LQ46</accession>
<reference evidence="2" key="1">
    <citation type="submission" date="2022-07" db="EMBL/GenBank/DDBJ databases">
        <title>Phylogenomic reconstructions and comparative analyses of Kickxellomycotina fungi.</title>
        <authorList>
            <person name="Reynolds N.K."/>
            <person name="Stajich J.E."/>
            <person name="Barry K."/>
            <person name="Grigoriev I.V."/>
            <person name="Crous P."/>
            <person name="Smith M.E."/>
        </authorList>
    </citation>
    <scope>NUCLEOTIDE SEQUENCE</scope>
    <source>
        <strain evidence="2">NRRL 1565</strain>
    </source>
</reference>
<keyword evidence="3" id="KW-1185">Reference proteome</keyword>